<dbReference type="RefSeq" id="XP_001023021.2">
    <property type="nucleotide sequence ID" value="XM_001023021.2"/>
</dbReference>
<name>I7LWS7_TETTS</name>
<dbReference type="Pfam" id="PF00112">
    <property type="entry name" value="Peptidase_C1"/>
    <property type="match status" value="1"/>
</dbReference>
<evidence type="ECO:0000313" key="6">
    <source>
        <dbReference type="Proteomes" id="UP000009168"/>
    </source>
</evidence>
<keyword evidence="5" id="KW-0378">Hydrolase</keyword>
<keyword evidence="3" id="KW-0472">Membrane</keyword>
<keyword evidence="2" id="KW-0865">Zymogen</keyword>
<organism evidence="5 6">
    <name type="scientific">Tetrahymena thermophila (strain SB210)</name>
    <dbReference type="NCBI Taxonomy" id="312017"/>
    <lineage>
        <taxon>Eukaryota</taxon>
        <taxon>Sar</taxon>
        <taxon>Alveolata</taxon>
        <taxon>Ciliophora</taxon>
        <taxon>Intramacronucleata</taxon>
        <taxon>Oligohymenophorea</taxon>
        <taxon>Hymenostomatida</taxon>
        <taxon>Tetrahymenina</taxon>
        <taxon>Tetrahymenidae</taxon>
        <taxon>Tetrahymena</taxon>
    </lineage>
</organism>
<dbReference type="AlphaFoldDB" id="I7LWS7"/>
<dbReference type="STRING" id="312017.I7LWS7"/>
<protein>
    <submittedName>
        <fullName evidence="5">Papain family cysteine protease</fullName>
    </submittedName>
</protein>
<proteinExistence type="inferred from homology"/>
<dbReference type="GO" id="GO:0006508">
    <property type="term" value="P:proteolysis"/>
    <property type="evidence" value="ECO:0007669"/>
    <property type="project" value="UniProtKB-KW"/>
</dbReference>
<dbReference type="SMART" id="SM00645">
    <property type="entry name" value="Pept_C1"/>
    <property type="match status" value="1"/>
</dbReference>
<dbReference type="eggNOG" id="KOG1544">
    <property type="taxonomic scope" value="Eukaryota"/>
</dbReference>
<dbReference type="SUPFAM" id="SSF54001">
    <property type="entry name" value="Cysteine proteinases"/>
    <property type="match status" value="1"/>
</dbReference>
<dbReference type="GO" id="GO:0008234">
    <property type="term" value="F:cysteine-type peptidase activity"/>
    <property type="evidence" value="ECO:0007669"/>
    <property type="project" value="InterPro"/>
</dbReference>
<reference evidence="6" key="1">
    <citation type="journal article" date="2006" name="PLoS Biol.">
        <title>Macronuclear genome sequence of the ciliate Tetrahymena thermophila, a model eukaryote.</title>
        <authorList>
            <person name="Eisen J.A."/>
            <person name="Coyne R.S."/>
            <person name="Wu M."/>
            <person name="Wu D."/>
            <person name="Thiagarajan M."/>
            <person name="Wortman J.R."/>
            <person name="Badger J.H."/>
            <person name="Ren Q."/>
            <person name="Amedeo P."/>
            <person name="Jones K.M."/>
            <person name="Tallon L.J."/>
            <person name="Delcher A.L."/>
            <person name="Salzberg S.L."/>
            <person name="Silva J.C."/>
            <person name="Haas B.J."/>
            <person name="Majoros W.H."/>
            <person name="Farzad M."/>
            <person name="Carlton J.M."/>
            <person name="Smith R.K. Jr."/>
            <person name="Garg J."/>
            <person name="Pearlman R.E."/>
            <person name="Karrer K.M."/>
            <person name="Sun L."/>
            <person name="Manning G."/>
            <person name="Elde N.C."/>
            <person name="Turkewitz A.P."/>
            <person name="Asai D.J."/>
            <person name="Wilkes D.E."/>
            <person name="Wang Y."/>
            <person name="Cai H."/>
            <person name="Collins K."/>
            <person name="Stewart B.A."/>
            <person name="Lee S.R."/>
            <person name="Wilamowska K."/>
            <person name="Weinberg Z."/>
            <person name="Ruzzo W.L."/>
            <person name="Wloga D."/>
            <person name="Gaertig J."/>
            <person name="Frankel J."/>
            <person name="Tsao C.-C."/>
            <person name="Gorovsky M.A."/>
            <person name="Keeling P.J."/>
            <person name="Waller R.F."/>
            <person name="Patron N.J."/>
            <person name="Cherry J.M."/>
            <person name="Stover N.A."/>
            <person name="Krieger C.J."/>
            <person name="del Toro C."/>
            <person name="Ryder H.F."/>
            <person name="Williamson S.C."/>
            <person name="Barbeau R.A."/>
            <person name="Hamilton E.P."/>
            <person name="Orias E."/>
        </authorList>
    </citation>
    <scope>NUCLEOTIDE SEQUENCE [LARGE SCALE GENOMIC DNA]</scope>
    <source>
        <strain evidence="6">SB210</strain>
    </source>
</reference>
<evidence type="ECO:0000259" key="4">
    <source>
        <dbReference type="SMART" id="SM00645"/>
    </source>
</evidence>
<evidence type="ECO:0000313" key="5">
    <source>
        <dbReference type="EMBL" id="EAS02776.2"/>
    </source>
</evidence>
<keyword evidence="5" id="KW-0645">Protease</keyword>
<dbReference type="PANTHER" id="PTHR12411">
    <property type="entry name" value="CYSTEINE PROTEASE FAMILY C1-RELATED"/>
    <property type="match status" value="1"/>
</dbReference>
<dbReference type="OrthoDB" id="311597at2759"/>
<comment type="similarity">
    <text evidence="1">Belongs to the peptidase C1 family.</text>
</comment>
<evidence type="ECO:0000256" key="1">
    <source>
        <dbReference type="ARBA" id="ARBA00008455"/>
    </source>
</evidence>
<dbReference type="Gene3D" id="3.90.70.10">
    <property type="entry name" value="Cysteine proteinases"/>
    <property type="match status" value="1"/>
</dbReference>
<keyword evidence="3" id="KW-1133">Transmembrane helix</keyword>
<keyword evidence="3" id="KW-0812">Transmembrane</keyword>
<feature type="transmembrane region" description="Helical" evidence="3">
    <location>
        <begin position="39"/>
        <end position="57"/>
    </location>
</feature>
<dbReference type="EMBL" id="GG662523">
    <property type="protein sequence ID" value="EAS02776.2"/>
    <property type="molecule type" value="Genomic_DNA"/>
</dbReference>
<feature type="domain" description="Peptidase C1A papain C-terminal" evidence="4">
    <location>
        <begin position="125"/>
        <end position="344"/>
    </location>
</feature>
<dbReference type="Proteomes" id="UP000009168">
    <property type="component" value="Unassembled WGS sequence"/>
</dbReference>
<dbReference type="SMR" id="I7LWS7"/>
<sequence>MKNQKQTSQQSEAAKQAQLNRQKKKGSSLGFFSKYSTQISVALFGSLLLGAIISVMIPTGKKLTENVIVEEEIAQHNAQNYSFKIGPNTIFKDTTLASTQKLFLNQISHKQSLIRCPSEQDQNIIDLSFNFHTKYPQCVRPIANQGKDCSASYSIAAVSSVADRLCMASEGDFNFGLSAQPTISCYENQSYKCEGGYVSKTFQKGKTTGFVKEECLPYHGTDSNEGCSLIDKCEHFKIYDYCVSAGQESIKREIMLNGPVVSLMNVFSDFLVYKSGVYRVLENAAKLKGQQAVKIIGWDIDPLTKDYYWIIENSWGEEWGLNGLAYVAMGQEELRLEEYALAAITLQQAETASSQQAKAQSQGSTLNYDEI</sequence>
<dbReference type="InterPro" id="IPR013128">
    <property type="entry name" value="Peptidase_C1A"/>
</dbReference>
<dbReference type="InterPro" id="IPR000668">
    <property type="entry name" value="Peptidase_C1A_C"/>
</dbReference>
<evidence type="ECO:0000256" key="2">
    <source>
        <dbReference type="ARBA" id="ARBA00023145"/>
    </source>
</evidence>
<dbReference type="KEGG" id="tet:TTHERM_00348660"/>
<dbReference type="InterPro" id="IPR038765">
    <property type="entry name" value="Papain-like_cys_pep_sf"/>
</dbReference>
<accession>I7LWS7</accession>
<dbReference type="InParanoid" id="I7LWS7"/>
<gene>
    <name evidence="5" type="ORF">TTHERM_00348660</name>
</gene>
<keyword evidence="6" id="KW-1185">Reference proteome</keyword>
<dbReference type="GeneID" id="7836853"/>
<evidence type="ECO:0000256" key="3">
    <source>
        <dbReference type="SAM" id="Phobius"/>
    </source>
</evidence>